<gene>
    <name evidence="1" type="ORF">Sv326_0661</name>
</gene>
<proteinExistence type="predicted"/>
<dbReference type="AlphaFoldDB" id="A0A7D6BLI5"/>
<evidence type="ECO:0000313" key="2">
    <source>
        <dbReference type="Proteomes" id="UP000510821"/>
    </source>
</evidence>
<organism evidence="1 2">
    <name type="scientific">Fermentimicrarchaeum limneticum</name>
    <dbReference type="NCBI Taxonomy" id="2795018"/>
    <lineage>
        <taxon>Archaea</taxon>
        <taxon>Candidatus Micrarchaeota</taxon>
        <taxon>Candidatus Fermentimicrarchaeales</taxon>
        <taxon>Candidatus Fermentimicrarchaeaceae</taxon>
        <taxon>Candidatus Fermentimicrarchaeum</taxon>
    </lineage>
</organism>
<sequence length="91" mass="10526">MGVELIGIVPIREELGAVERFKGESKLHEKFGDDGIRAYLSIDSKKNAEEIKMETGIAEEKLIEILDYMEREKLIDLKTVYELEIEKTLKR</sequence>
<evidence type="ECO:0000313" key="1">
    <source>
        <dbReference type="EMBL" id="QLJ52836.1"/>
    </source>
</evidence>
<accession>A0A7D6BLI5</accession>
<reference evidence="2" key="1">
    <citation type="submission" date="2020-07" db="EMBL/GenBank/DDBJ databases">
        <title>Metabolic diversity and evolutionary history of the archaeal phylum ###Micrarchaeota### uncovered from a freshwater lake metagenome.</title>
        <authorList>
            <person name="Kadnikov V.V."/>
            <person name="Savvichev A.S."/>
            <person name="Mardanov A.V."/>
            <person name="Beletsky A.V."/>
            <person name="Chupakov A.V."/>
            <person name="Kokryatskaya N.M."/>
            <person name="Pimenov N.V."/>
            <person name="Ravin N.V."/>
        </authorList>
    </citation>
    <scope>NUCLEOTIDE SEQUENCE [LARGE SCALE GENOMIC DNA]</scope>
</reference>
<dbReference type="Proteomes" id="UP000510821">
    <property type="component" value="Chromosome"/>
</dbReference>
<dbReference type="EMBL" id="CP058998">
    <property type="protein sequence ID" value="QLJ52836.1"/>
    <property type="molecule type" value="Genomic_DNA"/>
</dbReference>
<protein>
    <submittedName>
        <fullName evidence="1">Uncharacterized protein</fullName>
    </submittedName>
</protein>
<dbReference type="KEGG" id="flt:Sv326_0661"/>
<name>A0A7D6BLI5_FERL1</name>